<dbReference type="Gene3D" id="3.90.70.130">
    <property type="match status" value="1"/>
</dbReference>
<dbReference type="EMBL" id="JANBQF010000023">
    <property type="protein sequence ID" value="KAJ2007566.1"/>
    <property type="molecule type" value="Genomic_DNA"/>
</dbReference>
<evidence type="ECO:0000256" key="2">
    <source>
        <dbReference type="SAM" id="MobiDB-lite"/>
    </source>
</evidence>
<protein>
    <recommendedName>
        <fullName evidence="3">UFSP1/2/DUB catalytic domain-containing protein</fullName>
    </recommendedName>
</protein>
<reference evidence="4" key="1">
    <citation type="submission" date="2022-07" db="EMBL/GenBank/DDBJ databases">
        <title>Phylogenomic reconstructions and comparative analyses of Kickxellomycotina fungi.</title>
        <authorList>
            <person name="Reynolds N.K."/>
            <person name="Stajich J.E."/>
            <person name="Barry K."/>
            <person name="Grigoriev I.V."/>
            <person name="Crous P."/>
            <person name="Smith M.E."/>
        </authorList>
    </citation>
    <scope>NUCLEOTIDE SEQUENCE</scope>
    <source>
        <strain evidence="4">IMI 214461</strain>
    </source>
</reference>
<keyword evidence="5" id="KW-1185">Reference proteome</keyword>
<dbReference type="Proteomes" id="UP001150907">
    <property type="component" value="Unassembled WGS sequence"/>
</dbReference>
<comment type="caution">
    <text evidence="4">The sequence shown here is derived from an EMBL/GenBank/DDBJ whole genome shotgun (WGS) entry which is preliminary data.</text>
</comment>
<evidence type="ECO:0000313" key="5">
    <source>
        <dbReference type="Proteomes" id="UP001150907"/>
    </source>
</evidence>
<dbReference type="PANTHER" id="PTHR48153">
    <property type="entry name" value="UFM1-SPECIFIC PROTEASE 2"/>
    <property type="match status" value="1"/>
</dbReference>
<dbReference type="InterPro" id="IPR012462">
    <property type="entry name" value="UFSP1/2_DUB_cat"/>
</dbReference>
<dbReference type="Pfam" id="PF07910">
    <property type="entry name" value="Peptidase_C78"/>
    <property type="match status" value="1"/>
</dbReference>
<proteinExistence type="predicted"/>
<accession>A0A9W8BN95</accession>
<name>A0A9W8BN95_9FUNG</name>
<dbReference type="PANTHER" id="PTHR48153:SF4">
    <property type="entry name" value="UBIQUITIN CARBOXYL-TERMINAL HYDROLASE MUG105"/>
    <property type="match status" value="1"/>
</dbReference>
<dbReference type="AlphaFoldDB" id="A0A9W8BN95"/>
<dbReference type="OrthoDB" id="288987at2759"/>
<evidence type="ECO:0000313" key="4">
    <source>
        <dbReference type="EMBL" id="KAJ2007566.1"/>
    </source>
</evidence>
<organism evidence="4 5">
    <name type="scientific">Coemansia thaxteri</name>
    <dbReference type="NCBI Taxonomy" id="2663907"/>
    <lineage>
        <taxon>Eukaryota</taxon>
        <taxon>Fungi</taxon>
        <taxon>Fungi incertae sedis</taxon>
        <taxon>Zoopagomycota</taxon>
        <taxon>Kickxellomycotina</taxon>
        <taxon>Kickxellomycetes</taxon>
        <taxon>Kickxellales</taxon>
        <taxon>Kickxellaceae</taxon>
        <taxon>Coemansia</taxon>
    </lineage>
</organism>
<feature type="compositionally biased region" description="Low complexity" evidence="2">
    <location>
        <begin position="22"/>
        <end position="34"/>
    </location>
</feature>
<keyword evidence="1" id="KW-0378">Hydrolase</keyword>
<gene>
    <name evidence="4" type="ORF">H4R26_000703</name>
</gene>
<feature type="domain" description="UFSP1/2/DUB catalytic" evidence="3">
    <location>
        <begin position="105"/>
        <end position="316"/>
    </location>
</feature>
<feature type="region of interest" description="Disordered" evidence="2">
    <location>
        <begin position="1"/>
        <end position="62"/>
    </location>
</feature>
<dbReference type="GO" id="GO:0019783">
    <property type="term" value="F:ubiquitin-like protein peptidase activity"/>
    <property type="evidence" value="ECO:0007669"/>
    <property type="project" value="TreeGrafter"/>
</dbReference>
<evidence type="ECO:0000256" key="1">
    <source>
        <dbReference type="ARBA" id="ARBA00022801"/>
    </source>
</evidence>
<sequence>MQPHDIIDLTAADSGQDDGDSAVEPAAQQLQPQQPQQPPRGGRGSGSAAEPSSSHARRNPRHRRLQMIKDFFRERAIATGLHADSTHYGTEQLATAIAAASSSSSSTVLCNRSTLLFNTTMADRGWACGYRNCQMLISSVMQSVHGSSLGALLVPPRMPAERVPPVRELQEMLELSWRDGFDCDGADQLDHRVMGTRKWIGTTEIYCILAHLGVRAHIVDFHCPTAPDRSHPALFSWIIEYFTAAPPPALLAGDQADDSLAGEAAGSGGAVRFAARHPLYLQHQGHSRTVVGVELADDATYLLVFDPDVNAAANPARFRMPIARTRGTRQFQILYVDHADCCPPAVPKQIVSRRIP</sequence>
<evidence type="ECO:0000259" key="3">
    <source>
        <dbReference type="Pfam" id="PF07910"/>
    </source>
</evidence>